<dbReference type="PANTHER" id="PTHR48081:SF6">
    <property type="entry name" value="PEPTIDASE S9 PROLYL OLIGOPEPTIDASE CATALYTIC DOMAIN-CONTAINING PROTEIN"/>
    <property type="match status" value="1"/>
</dbReference>
<dbReference type="RefSeq" id="WP_161153259.1">
    <property type="nucleotide sequence ID" value="NZ_WEKT01000002.1"/>
</dbReference>
<dbReference type="InterPro" id="IPR049492">
    <property type="entry name" value="BD-FAE-like_dom"/>
</dbReference>
<keyword evidence="4" id="KW-1185">Reference proteome</keyword>
<reference evidence="3 4" key="1">
    <citation type="submission" date="2019-10" db="EMBL/GenBank/DDBJ databases">
        <title>Vibrio sp. nov. isolated from a shrimp pond.</title>
        <authorList>
            <person name="Gomez-Gil B."/>
            <person name="Enciso-Ibarra J."/>
            <person name="Enciso-Ibarra K."/>
            <person name="Bolan-Mejia C."/>
        </authorList>
    </citation>
    <scope>NUCLEOTIDE SEQUENCE [LARGE SCALE GENOMIC DNA]</scope>
    <source>
        <strain evidence="3 4">CAIM 722</strain>
    </source>
</reference>
<dbReference type="AlphaFoldDB" id="A0A7X4LHV9"/>
<dbReference type="InterPro" id="IPR050300">
    <property type="entry name" value="GDXG_lipolytic_enzyme"/>
</dbReference>
<dbReference type="SUPFAM" id="SSF53474">
    <property type="entry name" value="alpha/beta-Hydrolases"/>
    <property type="match status" value="1"/>
</dbReference>
<proteinExistence type="predicted"/>
<feature type="domain" description="BD-FAE-like" evidence="2">
    <location>
        <begin position="72"/>
        <end position="257"/>
    </location>
</feature>
<gene>
    <name evidence="3" type="ORF">F9817_01855</name>
</gene>
<dbReference type="PANTHER" id="PTHR48081">
    <property type="entry name" value="AB HYDROLASE SUPERFAMILY PROTEIN C4A8.06C"/>
    <property type="match status" value="1"/>
</dbReference>
<protein>
    <submittedName>
        <fullName evidence="3">Alpha/beta hydrolase fold domain-containing protein</fullName>
    </submittedName>
</protein>
<accession>A0A7X4LHV9</accession>
<organism evidence="3 4">
    <name type="scientific">Vibrio eleionomae</name>
    <dbReference type="NCBI Taxonomy" id="2653505"/>
    <lineage>
        <taxon>Bacteria</taxon>
        <taxon>Pseudomonadati</taxon>
        <taxon>Pseudomonadota</taxon>
        <taxon>Gammaproteobacteria</taxon>
        <taxon>Vibrionales</taxon>
        <taxon>Vibrionaceae</taxon>
        <taxon>Vibrio</taxon>
    </lineage>
</organism>
<keyword evidence="1 3" id="KW-0378">Hydrolase</keyword>
<dbReference type="Gene3D" id="3.40.50.1820">
    <property type="entry name" value="alpha/beta hydrolase"/>
    <property type="match status" value="1"/>
</dbReference>
<evidence type="ECO:0000259" key="2">
    <source>
        <dbReference type="Pfam" id="PF20434"/>
    </source>
</evidence>
<sequence length="304" mass="33933">MNQDSQTPYQSLKELTPNYKVMALWEQDTLAPLHLNQHFIERGNHKRHDRILTHITHPEMVLVPPPSANGIAVLIIPGGGYTKVAFDKEGMDTAEYLAHLGFTCYVLSYRMPGDGHVWSSNTALADAQRAMRLIRSQAAKQGIEHVAVIGFSAGGHLAGWLSTRFDLPAYPLQDTVDNYPAQPDLTALIYPVISMDERVTHLGSRKQLLGSLADKPLHPEFSIETMVTAATPPCFILHANDDPSVPSENSILMWQALKNHHVDVDLHIVQQGGHGFGFRHTKGLTIEAWPTWLHQWLEQRLGLN</sequence>
<name>A0A7X4LHV9_9VIBR</name>
<evidence type="ECO:0000256" key="1">
    <source>
        <dbReference type="ARBA" id="ARBA00022801"/>
    </source>
</evidence>
<dbReference type="EMBL" id="WEKT01000002">
    <property type="protein sequence ID" value="MZI91947.1"/>
    <property type="molecule type" value="Genomic_DNA"/>
</dbReference>
<evidence type="ECO:0000313" key="3">
    <source>
        <dbReference type="EMBL" id="MZI91947.1"/>
    </source>
</evidence>
<dbReference type="InterPro" id="IPR029058">
    <property type="entry name" value="AB_hydrolase_fold"/>
</dbReference>
<dbReference type="GO" id="GO:0016787">
    <property type="term" value="F:hydrolase activity"/>
    <property type="evidence" value="ECO:0007669"/>
    <property type="project" value="UniProtKB-KW"/>
</dbReference>
<comment type="caution">
    <text evidence="3">The sequence shown here is derived from an EMBL/GenBank/DDBJ whole genome shotgun (WGS) entry which is preliminary data.</text>
</comment>
<dbReference type="Proteomes" id="UP000462621">
    <property type="component" value="Unassembled WGS sequence"/>
</dbReference>
<evidence type="ECO:0000313" key="4">
    <source>
        <dbReference type="Proteomes" id="UP000462621"/>
    </source>
</evidence>
<dbReference type="Pfam" id="PF20434">
    <property type="entry name" value="BD-FAE"/>
    <property type="match status" value="1"/>
</dbReference>